<proteinExistence type="predicted"/>
<dbReference type="Proteomes" id="UP000237466">
    <property type="component" value="Unassembled WGS sequence"/>
</dbReference>
<reference evidence="1 2" key="1">
    <citation type="journal article" date="2018" name="Front. Microbiol.">
        <title>Phylogeny of Vibrio vulnificus from the Analysis of the Core-Genome: Implications for Intra-Species Taxonomy.</title>
        <authorList>
            <person name="Roig F.J."/>
            <person name="Gonzalez-Candelas F."/>
            <person name="Sanjuan E."/>
            <person name="Fouz B."/>
            <person name="Feil E.J."/>
            <person name="Llorens C."/>
            <person name="Baker-Austin C."/>
            <person name="Oliver J.D."/>
            <person name="Danin-Poleg Y."/>
            <person name="Gibas C.J."/>
            <person name="Kashi Y."/>
            <person name="Gulig P.A."/>
            <person name="Morrison S.S."/>
            <person name="Amaro C."/>
        </authorList>
    </citation>
    <scope>NUCLEOTIDE SEQUENCE [LARGE SCALE GENOMIC DNA]</scope>
    <source>
        <strain evidence="1 2">CECT4608</strain>
    </source>
</reference>
<dbReference type="EMBL" id="PDGH01000088">
    <property type="protein sequence ID" value="POB48079.1"/>
    <property type="molecule type" value="Genomic_DNA"/>
</dbReference>
<name>A0A2S3R308_VIBVL</name>
<organism evidence="1 2">
    <name type="scientific">Vibrio vulnificus</name>
    <dbReference type="NCBI Taxonomy" id="672"/>
    <lineage>
        <taxon>Bacteria</taxon>
        <taxon>Pseudomonadati</taxon>
        <taxon>Pseudomonadota</taxon>
        <taxon>Gammaproteobacteria</taxon>
        <taxon>Vibrionales</taxon>
        <taxon>Vibrionaceae</taxon>
        <taxon>Vibrio</taxon>
    </lineage>
</organism>
<evidence type="ECO:0000313" key="1">
    <source>
        <dbReference type="EMBL" id="POB48079.1"/>
    </source>
</evidence>
<gene>
    <name evidence="1" type="ORF">CRN52_11250</name>
</gene>
<sequence>MIYNLFKIVLLSSLTLYSYNYAWAFDKVMCDFERMHHLIDMKESGLSIIEKNNLSQSSEGSLIKEYWDGDELKIVRVIYYGETGKSELSYYPSDKDYLVKVSDYFYTVPIYLESSKIVSIKESIFAICHDIEPNYPNSSSLDTEYKRALSILNQLNKTGL</sequence>
<protein>
    <submittedName>
        <fullName evidence="1">Uncharacterized protein</fullName>
    </submittedName>
</protein>
<evidence type="ECO:0000313" key="2">
    <source>
        <dbReference type="Proteomes" id="UP000237466"/>
    </source>
</evidence>
<accession>A0A2S3R308</accession>
<comment type="caution">
    <text evidence="1">The sequence shown here is derived from an EMBL/GenBank/DDBJ whole genome shotgun (WGS) entry which is preliminary data.</text>
</comment>
<dbReference type="AlphaFoldDB" id="A0A2S3R308"/>